<accession>A0A6C0QVF1</accession>
<reference evidence="1 2" key="1">
    <citation type="journal article" date="2020" name="Int. J. Med. Microbiol.">
        <title>Discovery of Paenibacillus larvae ERIC V: Phenotypic and genomic comparison to genotypes ERIC I-IV reveal different inventories of virulence factors which correlate with epidemiological prevalences of American Foulbrood.</title>
        <authorList>
            <person name="Beims H."/>
            <person name="Bunk B."/>
            <person name="Erler S."/>
            <person name="Mohr K.I."/>
            <person name="Sproer C."/>
            <person name="Pradella S."/>
            <person name="Gunther G."/>
            <person name="Rohde M."/>
            <person name="von der Ohe W."/>
            <person name="Steinert M."/>
        </authorList>
    </citation>
    <scope>NUCLEOTIDE SEQUENCE [LARGE SCALE GENOMIC DNA]</scope>
    <source>
        <strain evidence="1">Eric_V</strain>
    </source>
</reference>
<protein>
    <submittedName>
        <fullName evidence="1">Uncharacterized protein</fullName>
    </submittedName>
</protein>
<name>A0A6C0QVF1_9BACL</name>
<gene>
    <name evidence="1" type="ORF">ERICV_03082</name>
</gene>
<dbReference type="Proteomes" id="UP000464330">
    <property type="component" value="Chromosome"/>
</dbReference>
<organism evidence="1 2">
    <name type="scientific">Paenibacillus larvae subsp. larvae</name>
    <dbReference type="NCBI Taxonomy" id="147375"/>
    <lineage>
        <taxon>Bacteria</taxon>
        <taxon>Bacillati</taxon>
        <taxon>Bacillota</taxon>
        <taxon>Bacilli</taxon>
        <taxon>Bacillales</taxon>
        <taxon>Paenibacillaceae</taxon>
        <taxon>Paenibacillus</taxon>
    </lineage>
</organism>
<evidence type="ECO:0000313" key="1">
    <source>
        <dbReference type="EMBL" id="QHZ52196.1"/>
    </source>
</evidence>
<dbReference type="AlphaFoldDB" id="A0A6C0QVF1"/>
<proteinExistence type="predicted"/>
<dbReference type="EMBL" id="CP019717">
    <property type="protein sequence ID" value="QHZ52196.1"/>
    <property type="molecule type" value="Genomic_DNA"/>
</dbReference>
<evidence type="ECO:0000313" key="2">
    <source>
        <dbReference type="Proteomes" id="UP000464330"/>
    </source>
</evidence>
<sequence length="56" mass="6708">MKPNPWVWTKLAESKMPDRKAGEKVPIGFLIEGNEEYYPRPEWIQKGYVKRKEMKV</sequence>